<dbReference type="GO" id="GO:0106430">
    <property type="term" value="F:dihydroorotate dehydrogenase (quinone) activity"/>
    <property type="evidence" value="ECO:0007669"/>
    <property type="project" value="UniProtKB-EC"/>
</dbReference>
<feature type="active site" description="Nucleophile" evidence="11">
    <location>
        <position position="192"/>
    </location>
</feature>
<comment type="caution">
    <text evidence="13">The sequence shown here is derived from an EMBL/GenBank/DDBJ whole genome shotgun (WGS) entry which is preliminary data.</text>
</comment>
<comment type="cofactor">
    <cofactor evidence="11">
        <name>FMN</name>
        <dbReference type="ChEBI" id="CHEBI:58210"/>
    </cofactor>
    <text evidence="11">Binds 1 FMN per subunit.</text>
</comment>
<feature type="binding site" evidence="11">
    <location>
        <position position="189"/>
    </location>
    <ligand>
        <name>substrate</name>
    </ligand>
</feature>
<evidence type="ECO:0000313" key="13">
    <source>
        <dbReference type="EMBL" id="MFC4562566.1"/>
    </source>
</evidence>
<feature type="binding site" evidence="11">
    <location>
        <begin position="117"/>
        <end position="121"/>
    </location>
    <ligand>
        <name>substrate</name>
    </ligand>
</feature>
<feature type="binding site" evidence="11">
    <location>
        <begin position="260"/>
        <end position="261"/>
    </location>
    <ligand>
        <name>substrate</name>
    </ligand>
</feature>
<evidence type="ECO:0000256" key="11">
    <source>
        <dbReference type="HAMAP-Rule" id="MF_00225"/>
    </source>
</evidence>
<feature type="binding site" evidence="11">
    <location>
        <begin position="68"/>
        <end position="72"/>
    </location>
    <ligand>
        <name>FMN</name>
        <dbReference type="ChEBI" id="CHEBI:58210"/>
    </ligand>
</feature>
<dbReference type="PANTHER" id="PTHR48109">
    <property type="entry name" value="DIHYDROOROTATE DEHYDROGENASE (QUINONE), MITOCHONDRIAL-RELATED"/>
    <property type="match status" value="1"/>
</dbReference>
<dbReference type="InterPro" id="IPR050074">
    <property type="entry name" value="DHO_dehydrogenase"/>
</dbReference>
<protein>
    <recommendedName>
        <fullName evidence="11">Dihydroorotate dehydrogenase (quinone)</fullName>
        <ecNumber evidence="11">1.3.5.2</ecNumber>
    </recommendedName>
    <alternativeName>
        <fullName evidence="11">DHOdehase</fullName>
        <shortName evidence="11">DHOD</shortName>
        <shortName evidence="11">DHODase</shortName>
    </alternativeName>
    <alternativeName>
        <fullName evidence="11">Dihydroorotate oxidase</fullName>
    </alternativeName>
</protein>
<evidence type="ECO:0000256" key="8">
    <source>
        <dbReference type="ARBA" id="ARBA00023002"/>
    </source>
</evidence>
<feature type="binding site" evidence="11">
    <location>
        <begin position="335"/>
        <end position="336"/>
    </location>
    <ligand>
        <name>FMN</name>
        <dbReference type="ChEBI" id="CHEBI:58210"/>
    </ligand>
</feature>
<comment type="function">
    <text evidence="1 11">Catalyzes the conversion of dihydroorotate to orotate with quinone as electron acceptor.</text>
</comment>
<evidence type="ECO:0000256" key="6">
    <source>
        <dbReference type="ARBA" id="ARBA00022643"/>
    </source>
</evidence>
<keyword evidence="7 11" id="KW-0665">Pyrimidine biosynthesis</keyword>
<evidence type="ECO:0000256" key="10">
    <source>
        <dbReference type="ARBA" id="ARBA00048639"/>
    </source>
</evidence>
<keyword evidence="9 11" id="KW-0472">Membrane</keyword>
<keyword evidence="14" id="KW-1185">Reference proteome</keyword>
<dbReference type="Gene3D" id="3.20.20.70">
    <property type="entry name" value="Aldolase class I"/>
    <property type="match status" value="1"/>
</dbReference>
<dbReference type="SUPFAM" id="SSF51395">
    <property type="entry name" value="FMN-linked oxidoreductases"/>
    <property type="match status" value="1"/>
</dbReference>
<organism evidence="13 14">
    <name type="scientific">Nocardiopsis mangrovi</name>
    <dbReference type="NCBI Taxonomy" id="1179818"/>
    <lineage>
        <taxon>Bacteria</taxon>
        <taxon>Bacillati</taxon>
        <taxon>Actinomycetota</taxon>
        <taxon>Actinomycetes</taxon>
        <taxon>Streptosporangiales</taxon>
        <taxon>Nocardiopsidaceae</taxon>
        <taxon>Nocardiopsis</taxon>
    </lineage>
</organism>
<feature type="binding site" evidence="11">
    <location>
        <position position="194"/>
    </location>
    <ligand>
        <name>substrate</name>
    </ligand>
</feature>
<proteinExistence type="inferred from homology"/>
<dbReference type="InterPro" id="IPR005720">
    <property type="entry name" value="Dihydroorotate_DH_cat"/>
</dbReference>
<sequence length="392" mass="41034">MLYRYLFHAVLRHTDAESVHRLSFGALRRLGAVPGAAGAMARVLGPRDPVLSVTAFGREFPGPLGLAAGFDKNAEGPDSLSALGFGFVEIGTVTAHPQPGNPRPRLFRLPADRAIVNRMGFNNEGSIAVADRLRRRRARWDARARTGRPRPLIGVNIGKTKAVPEDGAVADYAASARRLAEFADYMVVNVSSPNTPGLRDLQAVERLRPLLAAVRTALDDAGHEGVALLVKIAPDLVDDDIDAVAVLALDLRLDGIIATNTTIARDGLASGTAEVESAGAGGLSGAPLKERSLGVLRRLRARVGDRLVLVAVGGIETPEDAWDRIRAGATLVQGYTGLIYGGPLWPRRINTGLARLARAAGHASIADAVGTDAARPGADAHAGGTVAVGTAD</sequence>
<gene>
    <name evidence="11" type="primary">pyrD</name>
    <name evidence="13" type="ORF">ACFO4E_11940</name>
</gene>
<comment type="pathway">
    <text evidence="3 11">Pyrimidine metabolism; UMP biosynthesis via de novo pathway; orotate from (S)-dihydroorotate (quinone route): step 1/1.</text>
</comment>
<accession>A0ABV9DWS8</accession>
<dbReference type="InterPro" id="IPR005719">
    <property type="entry name" value="Dihydroorotate_DH_2"/>
</dbReference>
<dbReference type="Proteomes" id="UP001595923">
    <property type="component" value="Unassembled WGS sequence"/>
</dbReference>
<evidence type="ECO:0000256" key="5">
    <source>
        <dbReference type="ARBA" id="ARBA00022630"/>
    </source>
</evidence>
<dbReference type="PANTHER" id="PTHR48109:SF4">
    <property type="entry name" value="DIHYDROOROTATE DEHYDROGENASE (QUINONE), MITOCHONDRIAL"/>
    <property type="match status" value="1"/>
</dbReference>
<dbReference type="PROSITE" id="PS00911">
    <property type="entry name" value="DHODEHASE_1"/>
    <property type="match status" value="1"/>
</dbReference>
<dbReference type="InterPro" id="IPR001295">
    <property type="entry name" value="Dihydroorotate_DH_CS"/>
</dbReference>
<evidence type="ECO:0000256" key="3">
    <source>
        <dbReference type="ARBA" id="ARBA00005161"/>
    </source>
</evidence>
<name>A0ABV9DWS8_9ACTN</name>
<feature type="binding site" evidence="11">
    <location>
        <position position="285"/>
    </location>
    <ligand>
        <name>FMN</name>
        <dbReference type="ChEBI" id="CHEBI:58210"/>
    </ligand>
</feature>
<feature type="binding site" evidence="11">
    <location>
        <position position="259"/>
    </location>
    <ligand>
        <name>FMN</name>
        <dbReference type="ChEBI" id="CHEBI:58210"/>
    </ligand>
</feature>
<dbReference type="EC" id="1.3.5.2" evidence="11"/>
<dbReference type="Pfam" id="PF01180">
    <property type="entry name" value="DHO_dh"/>
    <property type="match status" value="1"/>
</dbReference>
<keyword evidence="8 11" id="KW-0560">Oxidoreductase</keyword>
<dbReference type="InterPro" id="IPR013785">
    <property type="entry name" value="Aldolase_TIM"/>
</dbReference>
<evidence type="ECO:0000256" key="1">
    <source>
        <dbReference type="ARBA" id="ARBA00003125"/>
    </source>
</evidence>
<comment type="subunit">
    <text evidence="11">Monomer.</text>
</comment>
<reference evidence="14" key="1">
    <citation type="journal article" date="2019" name="Int. J. Syst. Evol. Microbiol.">
        <title>The Global Catalogue of Microorganisms (GCM) 10K type strain sequencing project: providing services to taxonomists for standard genome sequencing and annotation.</title>
        <authorList>
            <consortium name="The Broad Institute Genomics Platform"/>
            <consortium name="The Broad Institute Genome Sequencing Center for Infectious Disease"/>
            <person name="Wu L."/>
            <person name="Ma J."/>
        </authorList>
    </citation>
    <scope>NUCLEOTIDE SEQUENCE [LARGE SCALE GENOMIC DNA]</scope>
    <source>
        <strain evidence="14">XZYJ18</strain>
    </source>
</reference>
<evidence type="ECO:0000256" key="7">
    <source>
        <dbReference type="ARBA" id="ARBA00022975"/>
    </source>
</evidence>
<evidence type="ECO:0000259" key="12">
    <source>
        <dbReference type="Pfam" id="PF01180"/>
    </source>
</evidence>
<keyword evidence="5 11" id="KW-0285">Flavoprotein</keyword>
<dbReference type="EMBL" id="JBHSFQ010000009">
    <property type="protein sequence ID" value="MFC4562566.1"/>
    <property type="molecule type" value="Genomic_DNA"/>
</dbReference>
<dbReference type="NCBIfam" id="NF003652">
    <property type="entry name" value="PRK05286.2-5"/>
    <property type="match status" value="1"/>
</dbReference>
<feature type="binding site" evidence="11">
    <location>
        <position position="314"/>
    </location>
    <ligand>
        <name>FMN</name>
        <dbReference type="ChEBI" id="CHEBI:58210"/>
    </ligand>
</feature>
<feature type="binding site" evidence="11">
    <location>
        <position position="72"/>
    </location>
    <ligand>
        <name>substrate</name>
    </ligand>
</feature>
<keyword evidence="11" id="KW-1003">Cell membrane</keyword>
<dbReference type="RefSeq" id="WP_378573896.1">
    <property type="nucleotide sequence ID" value="NZ_JBHSFQ010000009.1"/>
</dbReference>
<feature type="binding site" evidence="11">
    <location>
        <position position="231"/>
    </location>
    <ligand>
        <name>FMN</name>
        <dbReference type="ChEBI" id="CHEBI:58210"/>
    </ligand>
</feature>
<feature type="binding site" evidence="11">
    <location>
        <position position="189"/>
    </location>
    <ligand>
        <name>FMN</name>
        <dbReference type="ChEBI" id="CHEBI:58210"/>
    </ligand>
</feature>
<feature type="binding site" evidence="11">
    <location>
        <position position="156"/>
    </location>
    <ligand>
        <name>FMN</name>
        <dbReference type="ChEBI" id="CHEBI:58210"/>
    </ligand>
</feature>
<evidence type="ECO:0000313" key="14">
    <source>
        <dbReference type="Proteomes" id="UP001595923"/>
    </source>
</evidence>
<evidence type="ECO:0000256" key="4">
    <source>
        <dbReference type="ARBA" id="ARBA00005359"/>
    </source>
</evidence>
<dbReference type="NCBIfam" id="NF003648">
    <property type="entry name" value="PRK05286.2-1"/>
    <property type="match status" value="1"/>
</dbReference>
<dbReference type="HAMAP" id="MF_00225">
    <property type="entry name" value="DHO_dh_type2"/>
    <property type="match status" value="1"/>
</dbReference>
<keyword evidence="6 11" id="KW-0288">FMN</keyword>
<feature type="domain" description="Dihydroorotate dehydrogenase catalytic" evidence="12">
    <location>
        <begin position="51"/>
        <end position="355"/>
    </location>
</feature>
<evidence type="ECO:0000256" key="9">
    <source>
        <dbReference type="ARBA" id="ARBA00023136"/>
    </source>
</evidence>
<feature type="binding site" evidence="11">
    <location>
        <position position="92"/>
    </location>
    <ligand>
        <name>FMN</name>
        <dbReference type="ChEBI" id="CHEBI:58210"/>
    </ligand>
</feature>
<dbReference type="PROSITE" id="PS00912">
    <property type="entry name" value="DHODEHASE_2"/>
    <property type="match status" value="1"/>
</dbReference>
<comment type="catalytic activity">
    <reaction evidence="10 11">
        <text>(S)-dihydroorotate + a quinone = orotate + a quinol</text>
        <dbReference type="Rhea" id="RHEA:30187"/>
        <dbReference type="ChEBI" id="CHEBI:24646"/>
        <dbReference type="ChEBI" id="CHEBI:30839"/>
        <dbReference type="ChEBI" id="CHEBI:30864"/>
        <dbReference type="ChEBI" id="CHEBI:132124"/>
        <dbReference type="EC" id="1.3.5.2"/>
    </reaction>
</comment>
<dbReference type="NCBIfam" id="TIGR01036">
    <property type="entry name" value="pyrD_sub2"/>
    <property type="match status" value="1"/>
</dbReference>
<dbReference type="CDD" id="cd04738">
    <property type="entry name" value="DHOD_2_like"/>
    <property type="match status" value="1"/>
</dbReference>
<comment type="subcellular location">
    <subcellularLocation>
        <location evidence="11">Cell membrane</location>
        <topology evidence="11">Peripheral membrane protein</topology>
    </subcellularLocation>
    <subcellularLocation>
        <location evidence="2">Membrane</location>
    </subcellularLocation>
</comment>
<comment type="similarity">
    <text evidence="4 11">Belongs to the dihydroorotate dehydrogenase family. Type 2 subfamily.</text>
</comment>
<dbReference type="NCBIfam" id="NF003645">
    <property type="entry name" value="PRK05286.1-2"/>
    <property type="match status" value="1"/>
</dbReference>
<evidence type="ECO:0000256" key="2">
    <source>
        <dbReference type="ARBA" id="ARBA00004370"/>
    </source>
</evidence>